<accession>A0A1S8TCB5</accession>
<comment type="caution">
    <text evidence="1">The sequence shown here is derived from an EMBL/GenBank/DDBJ whole genome shotgun (WGS) entry which is preliminary data.</text>
</comment>
<gene>
    <name evidence="1" type="ORF">CLPUN_32780</name>
</gene>
<proteinExistence type="predicted"/>
<name>A0A1S8TCB5_9CLOT</name>
<dbReference type="AlphaFoldDB" id="A0A1S8TCB5"/>
<reference evidence="1 2" key="1">
    <citation type="submission" date="2016-05" db="EMBL/GenBank/DDBJ databases">
        <title>Microbial solvent formation.</title>
        <authorList>
            <person name="Poehlein A."/>
            <person name="Montoya Solano J.D."/>
            <person name="Flitsch S."/>
            <person name="Krabben P."/>
            <person name="Duerre P."/>
            <person name="Daniel R."/>
        </authorList>
    </citation>
    <scope>NUCLEOTIDE SEQUENCE [LARGE SCALE GENOMIC DNA]</scope>
    <source>
        <strain evidence="1 2">DSM 2619</strain>
    </source>
</reference>
<dbReference type="Proteomes" id="UP000190890">
    <property type="component" value="Unassembled WGS sequence"/>
</dbReference>
<dbReference type="EMBL" id="LZZM01000185">
    <property type="protein sequence ID" value="OOM75467.1"/>
    <property type="molecule type" value="Genomic_DNA"/>
</dbReference>
<organism evidence="1 2">
    <name type="scientific">Clostridium puniceum</name>
    <dbReference type="NCBI Taxonomy" id="29367"/>
    <lineage>
        <taxon>Bacteria</taxon>
        <taxon>Bacillati</taxon>
        <taxon>Bacillota</taxon>
        <taxon>Clostridia</taxon>
        <taxon>Eubacteriales</taxon>
        <taxon>Clostridiaceae</taxon>
        <taxon>Clostridium</taxon>
    </lineage>
</organism>
<dbReference type="STRING" id="29367.CLPUN_32780"/>
<evidence type="ECO:0000313" key="1">
    <source>
        <dbReference type="EMBL" id="OOM75467.1"/>
    </source>
</evidence>
<keyword evidence="2" id="KW-1185">Reference proteome</keyword>
<sequence>MGYAYRKVGYQDLTYKNKAKIKSKELFKKKLVDPDKKILKVNQNANSNLNM</sequence>
<dbReference type="RefSeq" id="WP_158078790.1">
    <property type="nucleotide sequence ID" value="NZ_LZZM01000185.1"/>
</dbReference>
<evidence type="ECO:0000313" key="2">
    <source>
        <dbReference type="Proteomes" id="UP000190890"/>
    </source>
</evidence>
<protein>
    <submittedName>
        <fullName evidence="1">Uncharacterized protein</fullName>
    </submittedName>
</protein>